<keyword evidence="2" id="KW-1185">Reference proteome</keyword>
<proteinExistence type="predicted"/>
<protein>
    <submittedName>
        <fullName evidence="1">Uncharacterized protein</fullName>
    </submittedName>
</protein>
<sequence length="102" mass="11906">MRKYDMKDKSIKSIIVRYFTVTHLHEKQKNMRRVLHGRFGLVSELGPYLTRLLLCQRNRTPVEYEAACSAHFNPSFSTVHLTSHPCLHCWPSSIQLLNSTSF</sequence>
<evidence type="ECO:0000313" key="2">
    <source>
        <dbReference type="Proteomes" id="UP001153269"/>
    </source>
</evidence>
<evidence type="ECO:0000313" key="1">
    <source>
        <dbReference type="EMBL" id="CAB1434126.1"/>
    </source>
</evidence>
<dbReference type="AlphaFoldDB" id="A0A9N7UKV8"/>
<dbReference type="Proteomes" id="UP001153269">
    <property type="component" value="Unassembled WGS sequence"/>
</dbReference>
<name>A0A9N7UKV8_PLEPL</name>
<dbReference type="EMBL" id="CADEAL010001635">
    <property type="protein sequence ID" value="CAB1434126.1"/>
    <property type="molecule type" value="Genomic_DNA"/>
</dbReference>
<gene>
    <name evidence="1" type="ORF">PLEPLA_LOCUS22201</name>
</gene>
<reference evidence="1" key="1">
    <citation type="submission" date="2020-03" db="EMBL/GenBank/DDBJ databases">
        <authorList>
            <person name="Weist P."/>
        </authorList>
    </citation>
    <scope>NUCLEOTIDE SEQUENCE</scope>
</reference>
<organism evidence="1 2">
    <name type="scientific">Pleuronectes platessa</name>
    <name type="common">European plaice</name>
    <dbReference type="NCBI Taxonomy" id="8262"/>
    <lineage>
        <taxon>Eukaryota</taxon>
        <taxon>Metazoa</taxon>
        <taxon>Chordata</taxon>
        <taxon>Craniata</taxon>
        <taxon>Vertebrata</taxon>
        <taxon>Euteleostomi</taxon>
        <taxon>Actinopterygii</taxon>
        <taxon>Neopterygii</taxon>
        <taxon>Teleostei</taxon>
        <taxon>Neoteleostei</taxon>
        <taxon>Acanthomorphata</taxon>
        <taxon>Carangaria</taxon>
        <taxon>Pleuronectiformes</taxon>
        <taxon>Pleuronectoidei</taxon>
        <taxon>Pleuronectidae</taxon>
        <taxon>Pleuronectes</taxon>
    </lineage>
</organism>
<accession>A0A9N7UKV8</accession>
<comment type="caution">
    <text evidence="1">The sequence shown here is derived from an EMBL/GenBank/DDBJ whole genome shotgun (WGS) entry which is preliminary data.</text>
</comment>